<dbReference type="Proteomes" id="UP000518206">
    <property type="component" value="Unassembled WGS sequence"/>
</dbReference>
<feature type="active site" description="Charge relay system" evidence="6">
    <location>
        <position position="239"/>
    </location>
</feature>
<dbReference type="PANTHER" id="PTHR43806:SF11">
    <property type="entry name" value="CEREVISIN-RELATED"/>
    <property type="match status" value="1"/>
</dbReference>
<dbReference type="InterPro" id="IPR015500">
    <property type="entry name" value="Peptidase_S8_subtilisin-rel"/>
</dbReference>
<gene>
    <name evidence="8" type="ORF">FHR80_003242</name>
</gene>
<dbReference type="InterPro" id="IPR000209">
    <property type="entry name" value="Peptidase_S8/S53_dom"/>
</dbReference>
<dbReference type="Pfam" id="PF00082">
    <property type="entry name" value="Peptidase_S8"/>
    <property type="match status" value="1"/>
</dbReference>
<dbReference type="SUPFAM" id="SSF52743">
    <property type="entry name" value="Subtilisin-like"/>
    <property type="match status" value="1"/>
</dbReference>
<protein>
    <submittedName>
        <fullName evidence="8">Subtilisin family serine protease/predicted RNA-binding protein with RPS1 domain</fullName>
    </submittedName>
</protein>
<dbReference type="PROSITE" id="PS51892">
    <property type="entry name" value="SUBTILASE"/>
    <property type="match status" value="1"/>
</dbReference>
<dbReference type="Gene3D" id="3.40.50.200">
    <property type="entry name" value="Peptidase S8/S53 domain"/>
    <property type="match status" value="1"/>
</dbReference>
<evidence type="ECO:0000256" key="5">
    <source>
        <dbReference type="ARBA" id="ARBA00022825"/>
    </source>
</evidence>
<organism evidence="8 9">
    <name type="scientific">Cellulomonas cellasea</name>
    <dbReference type="NCBI Taxonomy" id="43670"/>
    <lineage>
        <taxon>Bacteria</taxon>
        <taxon>Bacillati</taxon>
        <taxon>Actinomycetota</taxon>
        <taxon>Actinomycetes</taxon>
        <taxon>Micrococcales</taxon>
        <taxon>Cellulomonadaceae</taxon>
        <taxon>Cellulomonas</taxon>
    </lineage>
</organism>
<dbReference type="PANTHER" id="PTHR43806">
    <property type="entry name" value="PEPTIDASE S8"/>
    <property type="match status" value="1"/>
</dbReference>
<keyword evidence="4 6" id="KW-0378">Hydrolase</keyword>
<dbReference type="InterPro" id="IPR013517">
    <property type="entry name" value="FG-GAP"/>
</dbReference>
<dbReference type="PROSITE" id="PS00138">
    <property type="entry name" value="SUBTILASE_SER"/>
    <property type="match status" value="1"/>
</dbReference>
<dbReference type="InterPro" id="IPR050131">
    <property type="entry name" value="Peptidase_S8_subtilisin-like"/>
</dbReference>
<evidence type="ECO:0000256" key="3">
    <source>
        <dbReference type="ARBA" id="ARBA00022729"/>
    </source>
</evidence>
<keyword evidence="5 6" id="KW-0720">Serine protease</keyword>
<evidence type="ECO:0000256" key="4">
    <source>
        <dbReference type="ARBA" id="ARBA00022801"/>
    </source>
</evidence>
<dbReference type="InterPro" id="IPR023828">
    <property type="entry name" value="Peptidase_S8_Ser-AS"/>
</dbReference>
<sequence length="862" mass="89054">MAAYPETLAHPSGAQLALVPDVVLVKVASTPGASASDALGSLGLVPLGYGGGTDGPGAGALARAELPHAAVNDSPGLVFARTREGGGVDRDTVTASSEVEWTAPVYRTQVRGRDELLSPLATTLVIASDVAGDPENAAVLEEYGLVRNEARSALLGSFDLFDVPGATRPAFDIRDELAARLGTEVKLEFIPVVTPVAFQPDDPLFVQQWDMVQIDAGGAGDSAWDHQRGDSMIAVAVLDEGVDLAHPDLVGAFLHDGINLGTMSGTGAPTGNHGTPCAGIAAAPIGNATGTSGVGGGAKILPIAVQSWSAEEIAAGIRYATSQGARVISMSFGWDLWDPTVIDPAIAEAHAAEVVMCVATHNHNTQNGVTYPATNPLVMAVGASDRVDNRKSPTSPDGEQWGSNWGPQVSVVAPGVQCPAPDRTGADGYSADDYTTTFNGTSAATPHVAGLAALLLSRNPLLSGAEVRRIIETTAAKVGTVAYADDPGHPHGTWNAEMGYGRIDALAAVSATDLWVGEEQPTCRADLTGDGRADIVGFGDFGVFVSLNNGDGTFGPVTQVLDNFAHEAGGWRVGKHPRMLADLTGDGRADIVGFGDFGVFVALNNGDGTFGPVTQVADNFAHEAGGWRVGKHPRMLADLTGDGRADIVGFGDFGVFVALNNGDGTFGPVTQVADNFAHEAGGWRVGKHPRMLADLTGDGRADIVGFGDFGVFVALNNGDGTFGPGTQVVDNFAHEAGGWRVTKHPRMLADLTGDGRADIVGFGDFGVFVALNNGDGTFGPVTQVSDNFAHEAGGWRVMKHPRTLADLTGDGRADIVGFGDFATFVALNNGDGTFGPVTQVVDNFAHETGGWRVTKHPRAVVG</sequence>
<feature type="active site" description="Charge relay system" evidence="6">
    <location>
        <position position="273"/>
    </location>
</feature>
<evidence type="ECO:0000313" key="8">
    <source>
        <dbReference type="EMBL" id="MBB2924309.1"/>
    </source>
</evidence>
<dbReference type="GO" id="GO:0004252">
    <property type="term" value="F:serine-type endopeptidase activity"/>
    <property type="evidence" value="ECO:0007669"/>
    <property type="project" value="UniProtKB-UniRule"/>
</dbReference>
<dbReference type="RefSeq" id="WP_183297127.1">
    <property type="nucleotide sequence ID" value="NZ_JACHVX010000005.1"/>
</dbReference>
<proteinExistence type="inferred from homology"/>
<evidence type="ECO:0000259" key="7">
    <source>
        <dbReference type="Pfam" id="PF00082"/>
    </source>
</evidence>
<dbReference type="PROSITE" id="PS00137">
    <property type="entry name" value="SUBTILASE_HIS"/>
    <property type="match status" value="1"/>
</dbReference>
<dbReference type="GO" id="GO:0006508">
    <property type="term" value="P:proteolysis"/>
    <property type="evidence" value="ECO:0007669"/>
    <property type="project" value="UniProtKB-KW"/>
</dbReference>
<keyword evidence="3" id="KW-0732">Signal</keyword>
<keyword evidence="2 6" id="KW-0645">Protease</keyword>
<name>A0A7W4YCN6_9CELL</name>
<evidence type="ECO:0000256" key="6">
    <source>
        <dbReference type="PROSITE-ProRule" id="PRU01240"/>
    </source>
</evidence>
<dbReference type="AlphaFoldDB" id="A0A7W4YCN6"/>
<dbReference type="InterPro" id="IPR036852">
    <property type="entry name" value="Peptidase_S8/S53_dom_sf"/>
</dbReference>
<dbReference type="InterPro" id="IPR022398">
    <property type="entry name" value="Peptidase_S8_His-AS"/>
</dbReference>
<comment type="caution">
    <text evidence="8">The sequence shown here is derived from an EMBL/GenBank/DDBJ whole genome shotgun (WGS) entry which is preliminary data.</text>
</comment>
<feature type="active site" description="Charge relay system" evidence="6">
    <location>
        <position position="442"/>
    </location>
</feature>
<feature type="domain" description="Peptidase S8/S53" evidence="7">
    <location>
        <begin position="233"/>
        <end position="501"/>
    </location>
</feature>
<evidence type="ECO:0000256" key="2">
    <source>
        <dbReference type="ARBA" id="ARBA00022670"/>
    </source>
</evidence>
<reference evidence="8 9" key="1">
    <citation type="submission" date="2020-08" db="EMBL/GenBank/DDBJ databases">
        <title>The Agave Microbiome: Exploring the role of microbial communities in plant adaptations to desert environments.</title>
        <authorList>
            <person name="Partida-Martinez L.P."/>
        </authorList>
    </citation>
    <scope>NUCLEOTIDE SEQUENCE [LARGE SCALE GENOMIC DNA]</scope>
    <source>
        <strain evidence="8 9">RAS26</strain>
    </source>
</reference>
<evidence type="ECO:0000313" key="9">
    <source>
        <dbReference type="Proteomes" id="UP000518206"/>
    </source>
</evidence>
<comment type="similarity">
    <text evidence="1 6">Belongs to the peptidase S8 family.</text>
</comment>
<dbReference type="Pfam" id="PF13517">
    <property type="entry name" value="FG-GAP_3"/>
    <property type="match status" value="1"/>
</dbReference>
<dbReference type="SUPFAM" id="SSF69318">
    <property type="entry name" value="Integrin alpha N-terminal domain"/>
    <property type="match status" value="1"/>
</dbReference>
<dbReference type="InterPro" id="IPR028994">
    <property type="entry name" value="Integrin_alpha_N"/>
</dbReference>
<dbReference type="PRINTS" id="PR00723">
    <property type="entry name" value="SUBTILISIN"/>
</dbReference>
<reference evidence="8 9" key="2">
    <citation type="submission" date="2020-08" db="EMBL/GenBank/DDBJ databases">
        <authorList>
            <person name="Partida-Martinez L."/>
            <person name="Huntemann M."/>
            <person name="Clum A."/>
            <person name="Wang J."/>
            <person name="Palaniappan K."/>
            <person name="Ritter S."/>
            <person name="Chen I.-M."/>
            <person name="Stamatis D."/>
            <person name="Reddy T."/>
            <person name="O'Malley R."/>
            <person name="Daum C."/>
            <person name="Shapiro N."/>
            <person name="Ivanova N."/>
            <person name="Kyrpides N."/>
            <person name="Woyke T."/>
        </authorList>
    </citation>
    <scope>NUCLEOTIDE SEQUENCE [LARGE SCALE GENOMIC DNA]</scope>
    <source>
        <strain evidence="8 9">RAS26</strain>
    </source>
</reference>
<evidence type="ECO:0000256" key="1">
    <source>
        <dbReference type="ARBA" id="ARBA00011073"/>
    </source>
</evidence>
<dbReference type="EMBL" id="JACHVX010000005">
    <property type="protein sequence ID" value="MBB2924309.1"/>
    <property type="molecule type" value="Genomic_DNA"/>
</dbReference>
<accession>A0A7W4YCN6</accession>